<gene>
    <name evidence="2" type="ORF">K6T79_17760</name>
</gene>
<keyword evidence="1" id="KW-1133">Transmembrane helix</keyword>
<keyword evidence="1" id="KW-0472">Membrane</keyword>
<keyword evidence="3" id="KW-1185">Reference proteome</keyword>
<dbReference type="RefSeq" id="WP_225406356.1">
    <property type="nucleotide sequence ID" value="NZ_JAYJJR010000012.1"/>
</dbReference>
<proteinExistence type="predicted"/>
<accession>A0ABU5XLQ4</accession>
<organism evidence="2 3">
    <name type="scientific">[Mycobacterium] crassicus</name>
    <dbReference type="NCBI Taxonomy" id="2872309"/>
    <lineage>
        <taxon>Bacteria</taxon>
        <taxon>Bacillati</taxon>
        <taxon>Actinomycetota</taxon>
        <taxon>Actinomycetes</taxon>
        <taxon>Mycobacteriales</taxon>
        <taxon>Mycobacteriaceae</taxon>
        <taxon>Mycolicibacter</taxon>
    </lineage>
</organism>
<dbReference type="Proteomes" id="UP001299596">
    <property type="component" value="Unassembled WGS sequence"/>
</dbReference>
<comment type="caution">
    <text evidence="2">The sequence shown here is derived from an EMBL/GenBank/DDBJ whole genome shotgun (WGS) entry which is preliminary data.</text>
</comment>
<evidence type="ECO:0000313" key="3">
    <source>
        <dbReference type="Proteomes" id="UP001299596"/>
    </source>
</evidence>
<evidence type="ECO:0000256" key="1">
    <source>
        <dbReference type="SAM" id="Phobius"/>
    </source>
</evidence>
<sequence>MTSPEPSWLRGISRLLDYRLSITVGKLLEIGLWLGFAYVIIGVVCLFLRPDGVEILQTRAEEQFGIPPNSIYEVATIAGVLLWPVMMVLPTSPCGG</sequence>
<reference evidence="2 3" key="1">
    <citation type="submission" date="2023-12" db="EMBL/GenBank/DDBJ databases">
        <title>Description of new species of Mycobacterium terrae complex isolated from sewage at the Sao Paulo Zoological Park Foundation in Brazil.</title>
        <authorList>
            <person name="Romagnoli C.L."/>
            <person name="Conceicao E.C."/>
            <person name="Machado E."/>
            <person name="Barreto L.B.P.F."/>
            <person name="Sharma A."/>
            <person name="Silva N.M."/>
            <person name="Marques L.E."/>
            <person name="Juliana M.A."/>
            <person name="Lourenco M.C.S."/>
            <person name="Digiampietri L.A."/>
            <person name="Suffys P.N."/>
            <person name="Viana-Niero C."/>
        </authorList>
    </citation>
    <scope>NUCLEOTIDE SEQUENCE [LARGE SCALE GENOMIC DNA]</scope>
    <source>
        <strain evidence="2 3">MYC098</strain>
    </source>
</reference>
<dbReference type="EMBL" id="JAYJJR010000012">
    <property type="protein sequence ID" value="MEB3022893.1"/>
    <property type="molecule type" value="Genomic_DNA"/>
</dbReference>
<protein>
    <submittedName>
        <fullName evidence="2">Uncharacterized protein</fullName>
    </submittedName>
</protein>
<feature type="transmembrane region" description="Helical" evidence="1">
    <location>
        <begin position="30"/>
        <end position="49"/>
    </location>
</feature>
<keyword evidence="1" id="KW-0812">Transmembrane</keyword>
<name>A0ABU5XLQ4_9MYCO</name>
<evidence type="ECO:0000313" key="2">
    <source>
        <dbReference type="EMBL" id="MEB3022893.1"/>
    </source>
</evidence>
<feature type="transmembrane region" description="Helical" evidence="1">
    <location>
        <begin position="70"/>
        <end position="89"/>
    </location>
</feature>